<evidence type="ECO:0000313" key="3">
    <source>
        <dbReference type="Proteomes" id="UP000178797"/>
    </source>
</evidence>
<dbReference type="Gene3D" id="3.30.2310.20">
    <property type="entry name" value="RelE-like"/>
    <property type="match status" value="1"/>
</dbReference>
<accession>A0A1F7RUR0</accession>
<evidence type="ECO:0000256" key="1">
    <source>
        <dbReference type="ARBA" id="ARBA00022649"/>
    </source>
</evidence>
<name>A0A1F7RUR0_9BACT</name>
<proteinExistence type="predicted"/>
<dbReference type="InterPro" id="IPR035093">
    <property type="entry name" value="RelE/ParE_toxin_dom_sf"/>
</dbReference>
<dbReference type="Pfam" id="PF05016">
    <property type="entry name" value="ParE_toxin"/>
    <property type="match status" value="1"/>
</dbReference>
<comment type="caution">
    <text evidence="2">The sequence shown here is derived from an EMBL/GenBank/DDBJ whole genome shotgun (WGS) entry which is preliminary data.</text>
</comment>
<sequence length="80" mass="9195">MHPLLKKKVRAALDEILNNSSAGKALRRELEGLSSLRVGQLRIIYRVTSQEYIEIVAIGPRKVIYEETYRLIKKSQKSQV</sequence>
<dbReference type="AlphaFoldDB" id="A0A1F7RUR0"/>
<dbReference type="InterPro" id="IPR007712">
    <property type="entry name" value="RelE/ParE_toxin"/>
</dbReference>
<evidence type="ECO:0008006" key="4">
    <source>
        <dbReference type="Google" id="ProtNLM"/>
    </source>
</evidence>
<protein>
    <recommendedName>
        <fullName evidence="4">Cytotoxin</fullName>
    </recommendedName>
</protein>
<keyword evidence="1" id="KW-1277">Toxin-antitoxin system</keyword>
<dbReference type="SUPFAM" id="SSF143011">
    <property type="entry name" value="RelE-like"/>
    <property type="match status" value="1"/>
</dbReference>
<reference evidence="2 3" key="1">
    <citation type="journal article" date="2016" name="Nat. Commun.">
        <title>Thousands of microbial genomes shed light on interconnected biogeochemical processes in an aquifer system.</title>
        <authorList>
            <person name="Anantharaman K."/>
            <person name="Brown C.T."/>
            <person name="Hug L.A."/>
            <person name="Sharon I."/>
            <person name="Castelle C.J."/>
            <person name="Probst A.J."/>
            <person name="Thomas B.C."/>
            <person name="Singh A."/>
            <person name="Wilkins M.J."/>
            <person name="Karaoz U."/>
            <person name="Brodie E.L."/>
            <person name="Williams K.H."/>
            <person name="Hubbard S.S."/>
            <person name="Banfield J.F."/>
        </authorList>
    </citation>
    <scope>NUCLEOTIDE SEQUENCE [LARGE SCALE GENOMIC DNA]</scope>
</reference>
<evidence type="ECO:0000313" key="2">
    <source>
        <dbReference type="EMBL" id="OGL45306.1"/>
    </source>
</evidence>
<dbReference type="EMBL" id="MGDE01000143">
    <property type="protein sequence ID" value="OGL45306.1"/>
    <property type="molecule type" value="Genomic_DNA"/>
</dbReference>
<dbReference type="Proteomes" id="UP000178797">
    <property type="component" value="Unassembled WGS sequence"/>
</dbReference>
<organism evidence="2 3">
    <name type="scientific">Candidatus Schekmanbacteria bacterium RBG_16_38_10</name>
    <dbReference type="NCBI Taxonomy" id="1817879"/>
    <lineage>
        <taxon>Bacteria</taxon>
        <taxon>Candidatus Schekmaniibacteriota</taxon>
    </lineage>
</organism>
<gene>
    <name evidence="2" type="ORF">A2W05_08665</name>
</gene>